<protein>
    <recommendedName>
        <fullName evidence="5">GB1/RHD3-type G domain-containing protein</fullName>
    </recommendedName>
</protein>
<dbReference type="Gene3D" id="1.20.58.420">
    <property type="entry name" value="AHSP"/>
    <property type="match status" value="4"/>
</dbReference>
<dbReference type="Gene3D" id="3.40.50.300">
    <property type="entry name" value="P-loop containing nucleotide triphosphate hydrolases"/>
    <property type="match status" value="2"/>
</dbReference>
<dbReference type="EMBL" id="JACKWZ010000342">
    <property type="protein sequence ID" value="KAF9409072.1"/>
    <property type="molecule type" value="Genomic_DNA"/>
</dbReference>
<dbReference type="InterPro" id="IPR036543">
    <property type="entry name" value="Guanylate-bd_C_sf"/>
</dbReference>
<evidence type="ECO:0000256" key="1">
    <source>
        <dbReference type="ARBA" id="ARBA00022741"/>
    </source>
</evidence>
<evidence type="ECO:0000313" key="6">
    <source>
        <dbReference type="EMBL" id="KAF9409072.1"/>
    </source>
</evidence>
<dbReference type="GO" id="GO:0003924">
    <property type="term" value="F:GTPase activity"/>
    <property type="evidence" value="ECO:0007669"/>
    <property type="project" value="InterPro"/>
</dbReference>
<reference evidence="6" key="1">
    <citation type="submission" date="2020-08" db="EMBL/GenBank/DDBJ databases">
        <title>Spodoptera exigua strain:BAW_Kor-Di-RS1 Genome sequencing and assembly.</title>
        <authorList>
            <person name="Kim J."/>
            <person name="Nam H.Y."/>
            <person name="Kwon M."/>
            <person name="Choi J.H."/>
            <person name="Cho S.R."/>
            <person name="Kim G.-H."/>
        </authorList>
    </citation>
    <scope>NUCLEOTIDE SEQUENCE</scope>
    <source>
        <strain evidence="6">BAW_Kor-Di-RS1</strain>
        <tissue evidence="6">Whole-body</tissue>
    </source>
</reference>
<feature type="domain" description="GB1/RHD3-type G" evidence="5">
    <location>
        <begin position="868"/>
        <end position="1087"/>
    </location>
</feature>
<evidence type="ECO:0000256" key="3">
    <source>
        <dbReference type="ARBA" id="ARBA00023134"/>
    </source>
</evidence>
<dbReference type="CDD" id="cd01851">
    <property type="entry name" value="GBP"/>
    <property type="match status" value="2"/>
</dbReference>
<dbReference type="InterPro" id="IPR015894">
    <property type="entry name" value="Guanylate-bd_N"/>
</dbReference>
<accession>A0A835L1M3</accession>
<keyword evidence="7" id="KW-1185">Reference proteome</keyword>
<dbReference type="Proteomes" id="UP000648187">
    <property type="component" value="Unassembled WGS sequence"/>
</dbReference>
<dbReference type="PROSITE" id="PS51715">
    <property type="entry name" value="G_GB1_RHD3"/>
    <property type="match status" value="2"/>
</dbReference>
<evidence type="ECO:0000256" key="2">
    <source>
        <dbReference type="ARBA" id="ARBA00022801"/>
    </source>
</evidence>
<comment type="caution">
    <text evidence="6">The sequence shown here is derived from an EMBL/GenBank/DDBJ whole genome shotgun (WGS) entry which is preliminary data.</text>
</comment>
<dbReference type="SUPFAM" id="SSF48340">
    <property type="entry name" value="Interferon-induced guanylate-binding protein 1 (GBP1), C-terminal domain"/>
    <property type="match status" value="2"/>
</dbReference>
<feature type="domain" description="GB1/RHD3-type G" evidence="5">
    <location>
        <begin position="77"/>
        <end position="325"/>
    </location>
</feature>
<sequence length="1558" mass="178930">MGIFLSLCYLTLYNESEYRNIIYLAGYSAQKRRMSGGMNKEGIREGVQVVKLGEGERRYELDEEALRRVLLREDVRGLPVVVVSVAGAYRGGKSFILDFFLRYLNANRYNQQSGAWLGNEDEPLRGFHWRGGSERNTTGIHLWPEPIITTLEATGEQVAVLLMDTQGTFDSETTIGQNSTIFALSTLISSVQIYNLSGNIKEDDLQHLQLFTEYGKLACDTQSKAFQTLLFLVRDWPHAFEHPYGFHGGSTLLSKRLQPKVNQRAELRQVREHIRSCFDNIKCFLMPHPGHSVEDIKFAGCLRDLREQFRLALIELVPSLFDPKYLTPKLISGERVTTQDLFEYFKTYVGIFNSDEVPEAVTIFKATADACLLAATRESRDLYSQHMEARVRDGVSVSSATLTAWHVAARDLALRRYVGKKKLAAQADVDTHFEALKKELNARLSQYLWNNDIKVRDTMGNATKSYEEAVSRVSAEHARLCLHPRDMADLHAEALRQALAVFDGAREVPEGEEDDRRLELICRLEQRYEHLCVINEQNNKSSVMEAREVYVRRMKLEMDQSGVSSARLSQQHQEAVEVATNSFYATRSLSTRREDDPHVELLLKDIRDYFVDFEKANINRNKMALHAAENVYNNYIMSEWGPQMCCFHPKALEDLHNKGKQMALEQFLSNRADNENDEYKAALIKSLGIRLTDLREVNEFNNKQAGEQALRLYTTLMDKYSRPSVVSILVIPFIVKLFGSLPARHQESKNDAIREFMKWRRGTNYGDDAHFDRLVSRIDEAFETIRHPFLAILRETEPNRGRRKHGDAAFRKTQCDLSSVAEKTAPLILFNMERGAAVQVVKLGEGERRYELDEEALRRVLLREDVRGLPVVVVSVAGAYRGGKSFILNFFLRYLKAPVNFEFTNYYTNAYMFLCPSVTVAVLLMDTQGTFDSETTIGQNSTIFALSTLISSVQIYNLSGNIKEDDLQNLQLFTEYGKLVSETQDKAFQTLLFLVRDWANAFEYPYGYPGGSAFLRKRLQLKQNQKSELRQVREHLHSCFEDIKCFLMPHPGHCVEDPNFDGCLPDLTENFRAALSKLVPSLFDPKYLTPKYISGELVTTQDLFEYFQKYVNIFNSSDVPEATTIYQHMEARVRDGVSVSSATLTAWHEAARDLALKRFTEKKKLAAQADIDARHNELTKELDTLLSLYLWNNDIKVRDTMGNATKAYEEAVSRVSAEHARLCLHPRDMADLHAEALRQALAVFDGAREVPEGEEDDRRLELICRLEQRYEHLCVINEQNNKSSVMEAREVYVRRMKLEMDQSGVSSARLSQQHQEAVEVATNSFYTMRSLSTRREDDAHLQRLLQEIEDCYTEFKQGIIKSNRMLRQMAEYAYNNYIMSAWGPQTCCFHPRALEDLHNEAITEVNKQIYGGSNEDEDKAAIMELLRRRFSELQLTNEYNNDRAVEHAYNTYLMKMDKVTRPSGVPALVFAFFTILQFSLAFHHEETKRVAVQEFNHRRRGTPYDQDPYYDRLVQNIDAAYGNYSSPVMTFLRELGFYRDQAPALAIDTTLRDSITDV</sequence>
<dbReference type="InterPro" id="IPR027417">
    <property type="entry name" value="P-loop_NTPase"/>
</dbReference>
<keyword evidence="1" id="KW-0547">Nucleotide-binding</keyword>
<dbReference type="FunFam" id="3.40.50.300:FF:000314">
    <property type="entry name" value="Atlastin-2 isoform 2"/>
    <property type="match status" value="1"/>
</dbReference>
<evidence type="ECO:0000259" key="5">
    <source>
        <dbReference type="PROSITE" id="PS51715"/>
    </source>
</evidence>
<dbReference type="SUPFAM" id="SSF52540">
    <property type="entry name" value="P-loop containing nucleoside triphosphate hydrolases"/>
    <property type="match status" value="2"/>
</dbReference>
<organism evidence="6 7">
    <name type="scientific">Spodoptera exigua</name>
    <name type="common">Beet armyworm</name>
    <name type="synonym">Noctua fulgens</name>
    <dbReference type="NCBI Taxonomy" id="7107"/>
    <lineage>
        <taxon>Eukaryota</taxon>
        <taxon>Metazoa</taxon>
        <taxon>Ecdysozoa</taxon>
        <taxon>Arthropoda</taxon>
        <taxon>Hexapoda</taxon>
        <taxon>Insecta</taxon>
        <taxon>Pterygota</taxon>
        <taxon>Neoptera</taxon>
        <taxon>Endopterygota</taxon>
        <taxon>Lepidoptera</taxon>
        <taxon>Glossata</taxon>
        <taxon>Ditrysia</taxon>
        <taxon>Noctuoidea</taxon>
        <taxon>Noctuidae</taxon>
        <taxon>Amphipyrinae</taxon>
        <taxon>Spodoptera</taxon>
    </lineage>
</organism>
<name>A0A835L1M3_SPOEX</name>
<dbReference type="Pfam" id="PF02263">
    <property type="entry name" value="GBP"/>
    <property type="match status" value="2"/>
</dbReference>
<dbReference type="InterPro" id="IPR030386">
    <property type="entry name" value="G_GB1_RHD3_dom"/>
</dbReference>
<comment type="similarity">
    <text evidence="4">Belongs to the TRAFAC class dynamin-like GTPase superfamily. GB1/RHD3 GTPase family.</text>
</comment>
<keyword evidence="3" id="KW-0342">GTP-binding</keyword>
<dbReference type="GO" id="GO:0005525">
    <property type="term" value="F:GTP binding"/>
    <property type="evidence" value="ECO:0007669"/>
    <property type="project" value="UniProtKB-KW"/>
</dbReference>
<evidence type="ECO:0000313" key="7">
    <source>
        <dbReference type="Proteomes" id="UP000648187"/>
    </source>
</evidence>
<gene>
    <name evidence="6" type="ORF">HW555_011456</name>
</gene>
<proteinExistence type="inferred from homology"/>
<evidence type="ECO:0000256" key="4">
    <source>
        <dbReference type="PROSITE-ProRule" id="PRU01052"/>
    </source>
</evidence>
<keyword evidence="2" id="KW-0378">Hydrolase</keyword>
<dbReference type="PANTHER" id="PTHR10751">
    <property type="entry name" value="GUANYLATE BINDING PROTEIN"/>
    <property type="match status" value="1"/>
</dbReference>